<organism evidence="10 11">
    <name type="scientific">Imhoffiella purpurea</name>
    <dbReference type="NCBI Taxonomy" id="1249627"/>
    <lineage>
        <taxon>Bacteria</taxon>
        <taxon>Pseudomonadati</taxon>
        <taxon>Pseudomonadota</taxon>
        <taxon>Gammaproteobacteria</taxon>
        <taxon>Chromatiales</taxon>
        <taxon>Chromatiaceae</taxon>
        <taxon>Imhoffiella</taxon>
    </lineage>
</organism>
<proteinExistence type="inferred from homology"/>
<keyword evidence="3" id="KW-1003">Cell membrane</keyword>
<keyword evidence="2" id="KW-0813">Transport</keyword>
<dbReference type="GO" id="GO:0005886">
    <property type="term" value="C:plasma membrane"/>
    <property type="evidence" value="ECO:0007669"/>
    <property type="project" value="UniProtKB-SubCell"/>
</dbReference>
<name>W9VFY6_9GAMM</name>
<comment type="subcellular location">
    <subcellularLocation>
        <location evidence="1 8">Cell membrane</location>
        <topology evidence="1 8">Multi-pass membrane protein</topology>
    </subcellularLocation>
</comment>
<evidence type="ECO:0000256" key="8">
    <source>
        <dbReference type="RuleBase" id="RU003942"/>
    </source>
</evidence>
<evidence type="ECO:0000313" key="11">
    <source>
        <dbReference type="Proteomes" id="UP000019460"/>
    </source>
</evidence>
<dbReference type="InterPro" id="IPR045324">
    <property type="entry name" value="Small_multidrug_res"/>
</dbReference>
<evidence type="ECO:0000256" key="1">
    <source>
        <dbReference type="ARBA" id="ARBA00004651"/>
    </source>
</evidence>
<evidence type="ECO:0000256" key="3">
    <source>
        <dbReference type="ARBA" id="ARBA00022475"/>
    </source>
</evidence>
<comment type="similarity">
    <text evidence="7 8">Belongs to the drug/metabolite transporter (DMT) superfamily. Small multidrug resistance (SMR) (TC 2.A.7.1) family.</text>
</comment>
<evidence type="ECO:0000256" key="4">
    <source>
        <dbReference type="ARBA" id="ARBA00022692"/>
    </source>
</evidence>
<dbReference type="RefSeq" id="WP_043751338.1">
    <property type="nucleotide sequence ID" value="NZ_AONC01000018.1"/>
</dbReference>
<gene>
    <name evidence="10" type="ORF">D779_0770</name>
</gene>
<feature type="transmembrane region" description="Helical" evidence="9">
    <location>
        <begin position="85"/>
        <end position="104"/>
    </location>
</feature>
<feature type="transmembrane region" description="Helical" evidence="9">
    <location>
        <begin position="60"/>
        <end position="79"/>
    </location>
</feature>
<dbReference type="Gene3D" id="1.10.3730.20">
    <property type="match status" value="1"/>
</dbReference>
<dbReference type="STRING" id="1249627.D779_0770"/>
<keyword evidence="4 8" id="KW-0812">Transmembrane</keyword>
<evidence type="ECO:0000256" key="6">
    <source>
        <dbReference type="ARBA" id="ARBA00023136"/>
    </source>
</evidence>
<evidence type="ECO:0000256" key="9">
    <source>
        <dbReference type="SAM" id="Phobius"/>
    </source>
</evidence>
<keyword evidence="11" id="KW-1185">Reference proteome</keyword>
<dbReference type="SUPFAM" id="SSF103481">
    <property type="entry name" value="Multidrug resistance efflux transporter EmrE"/>
    <property type="match status" value="1"/>
</dbReference>
<dbReference type="EMBL" id="AONC01000018">
    <property type="protein sequence ID" value="EXJ15906.1"/>
    <property type="molecule type" value="Genomic_DNA"/>
</dbReference>
<dbReference type="Pfam" id="PF00893">
    <property type="entry name" value="Multi_Drug_Res"/>
    <property type="match status" value="1"/>
</dbReference>
<evidence type="ECO:0000313" key="10">
    <source>
        <dbReference type="EMBL" id="EXJ15906.1"/>
    </source>
</evidence>
<dbReference type="GO" id="GO:0022857">
    <property type="term" value="F:transmembrane transporter activity"/>
    <property type="evidence" value="ECO:0007669"/>
    <property type="project" value="InterPro"/>
</dbReference>
<dbReference type="AlphaFoldDB" id="W9VFY6"/>
<evidence type="ECO:0000256" key="7">
    <source>
        <dbReference type="ARBA" id="ARBA00038032"/>
    </source>
</evidence>
<dbReference type="eggNOG" id="COG2076">
    <property type="taxonomic scope" value="Bacteria"/>
</dbReference>
<dbReference type="Proteomes" id="UP000019460">
    <property type="component" value="Unassembled WGS sequence"/>
</dbReference>
<sequence length="110" mass="11839">MKDWILLFFAILSETLATLALKASEDFTRLWPSVVVVVGYGAAFYLLSKTLKTIPVGISYAVWSGVGIVLITIAGWILFDQKLDLAAVIGIAMILGGVLVLNLFSKSAGY</sequence>
<protein>
    <submittedName>
        <fullName evidence="10">Ethidium bromide-methyl viologen resistance protein EmrE</fullName>
    </submittedName>
</protein>
<dbReference type="OrthoDB" id="9808638at2"/>
<feature type="transmembrane region" description="Helical" evidence="9">
    <location>
        <begin position="30"/>
        <end position="48"/>
    </location>
</feature>
<accession>W9VFY6</accession>
<dbReference type="PANTHER" id="PTHR30561:SF1">
    <property type="entry name" value="MULTIDRUG TRANSPORTER EMRE"/>
    <property type="match status" value="1"/>
</dbReference>
<keyword evidence="5 9" id="KW-1133">Transmembrane helix</keyword>
<evidence type="ECO:0000256" key="5">
    <source>
        <dbReference type="ARBA" id="ARBA00022989"/>
    </source>
</evidence>
<dbReference type="PANTHER" id="PTHR30561">
    <property type="entry name" value="SMR FAMILY PROTON-DEPENDENT DRUG EFFLUX TRANSPORTER SUGE"/>
    <property type="match status" value="1"/>
</dbReference>
<keyword evidence="6 9" id="KW-0472">Membrane</keyword>
<dbReference type="PATRIC" id="fig|1249627.3.peg.1344"/>
<dbReference type="FunFam" id="1.10.3730.20:FF:000001">
    <property type="entry name" value="Quaternary ammonium compound resistance transporter SugE"/>
    <property type="match status" value="1"/>
</dbReference>
<dbReference type="InterPro" id="IPR037185">
    <property type="entry name" value="EmrE-like"/>
</dbReference>
<comment type="caution">
    <text evidence="10">The sequence shown here is derived from an EMBL/GenBank/DDBJ whole genome shotgun (WGS) entry which is preliminary data.</text>
</comment>
<reference evidence="10 11" key="1">
    <citation type="submission" date="2012-11" db="EMBL/GenBank/DDBJ databases">
        <title>Genome assembly of Thiorhodococcus sp. AK35.</title>
        <authorList>
            <person name="Nupur N."/>
            <person name="Khatri I."/>
            <person name="Subramanian S."/>
            <person name="Pinnaka A."/>
        </authorList>
    </citation>
    <scope>NUCLEOTIDE SEQUENCE [LARGE SCALE GENOMIC DNA]</scope>
    <source>
        <strain evidence="10 11">AK35</strain>
    </source>
</reference>
<evidence type="ECO:0000256" key="2">
    <source>
        <dbReference type="ARBA" id="ARBA00022448"/>
    </source>
</evidence>
<dbReference type="GO" id="GO:1990961">
    <property type="term" value="P:xenobiotic detoxification by transmembrane export across the plasma membrane"/>
    <property type="evidence" value="ECO:0007669"/>
    <property type="project" value="UniProtKB-ARBA"/>
</dbReference>
<dbReference type="InterPro" id="IPR000390">
    <property type="entry name" value="Small_drug/metabolite_transptr"/>
</dbReference>